<accession>A0ABR4XQY2</accession>
<reference evidence="1 2" key="1">
    <citation type="journal article" date="2014" name="Antonie Van Leeuwenhoek">
        <title>Oenococcus alcoholitolerans sp. nov., a lactic acid bacteria isolated from cachaca and ethanol fermentation processes.</title>
        <authorList>
            <person name="Badotti F."/>
            <person name="Moreira A.P."/>
            <person name="Tonon L.A."/>
            <person name="de Lucena B.T."/>
            <person name="Gomes Fde C."/>
            <person name="Kruger R."/>
            <person name="Thompson C.C."/>
            <person name="de Morais M.A.Jr."/>
            <person name="Rosa C.A."/>
            <person name="Thompson F.L."/>
        </authorList>
    </citation>
    <scope>NUCLEOTIDE SEQUENCE [LARGE SCALE GENOMIC DNA]</scope>
    <source>
        <strain evidence="1 2">UFRJ-M7.2.18</strain>
    </source>
</reference>
<evidence type="ECO:0000313" key="1">
    <source>
        <dbReference type="EMBL" id="KGO31882.1"/>
    </source>
</evidence>
<keyword evidence="2" id="KW-1185">Reference proteome</keyword>
<comment type="caution">
    <text evidence="1">The sequence shown here is derived from an EMBL/GenBank/DDBJ whole genome shotgun (WGS) entry which is preliminary data.</text>
</comment>
<name>A0ABR4XQY2_9LACO</name>
<dbReference type="Proteomes" id="UP000030023">
    <property type="component" value="Unassembled WGS sequence"/>
</dbReference>
<gene>
    <name evidence="1" type="ORF">Q757_04400</name>
</gene>
<evidence type="ECO:0000313" key="2">
    <source>
        <dbReference type="Proteomes" id="UP000030023"/>
    </source>
</evidence>
<sequence length="161" mass="17819">MAVVLLLTAYFVYPRASYAGVRMSEKQYKQVQISKKNISKVITSLKRYRPRKPSTVTVLKRDVDKMISENGQNLSSSDFDRLEKAAGDRGNGLLAIVENAQRGSYMIDASVASGLHSNFAVIVLQSARSATESESQAKKVANKIQRDLSIDSRLYSIGSRN</sequence>
<proteinExistence type="predicted"/>
<dbReference type="EMBL" id="AXCV01000168">
    <property type="protein sequence ID" value="KGO31882.1"/>
    <property type="molecule type" value="Genomic_DNA"/>
</dbReference>
<organism evidence="1 2">
    <name type="scientific">Oenococcus alcoholitolerans</name>
    <dbReference type="NCBI Taxonomy" id="931074"/>
    <lineage>
        <taxon>Bacteria</taxon>
        <taxon>Bacillati</taxon>
        <taxon>Bacillota</taxon>
        <taxon>Bacilli</taxon>
        <taxon>Lactobacillales</taxon>
        <taxon>Lactobacillaceae</taxon>
        <taxon>Oenococcus</taxon>
    </lineage>
</organism>
<protein>
    <submittedName>
        <fullName evidence="1">Uncharacterized protein</fullName>
    </submittedName>
</protein>